<accession>A0A0G2GG84</accession>
<sequence>MYPPFHDAASAHAAHHRRYSPPADQACYHRPRPTVTLPVRGIIVDCAELARWNSAGYAVSWVVPGRTPMVDTSSTFFGPRSGMTPSPVLLIAPDSMLDDDAGECIIESKEEEEEEEVAVERREEEEDVETDHHHHHQEMETGEQDVIIDHPEQKKEIVGSTEQGVGSSHVVDGELAAAVIREEEAAGVVTISLASSTDSYGDGEKDDSEEKRGEEQEQGEDDQEQQPPSELYELYIPPTPPQRTWSAGPAEAREMMAMQACRRWSAPRFPAFAMGGGIDGGGGGGDDLFVSDDDPDLLPAAPLPLPALASVVDEVLDENLEQNPDAHLAGEEIEGFEGGEYGEDEGYENEEYEEEGVGEMGDNAYYGYYEVLEADQPASEDEVEAQADSQSGMTEDDKEMEVEQEEHHGKDPELSKPGQDKKRMKRKRAVEQEEQHGKDPELSKPGKDKKRLKRKRAVEAQEPTQKNKGGYSHTWSSLPPDSRTFALPRALDVPKQPEEIALPPPRTGSSYLLDSDEDYDSDPEMHLFGTDGQRLDHSNMPEEFGPEQLAWRKRITQAKSHNNRWCWKLLT</sequence>
<feature type="region of interest" description="Disordered" evidence="1">
    <location>
        <begin position="191"/>
        <end position="250"/>
    </location>
</feature>
<organism evidence="2 3">
    <name type="scientific">Diplodia seriata</name>
    <dbReference type="NCBI Taxonomy" id="420778"/>
    <lineage>
        <taxon>Eukaryota</taxon>
        <taxon>Fungi</taxon>
        <taxon>Dikarya</taxon>
        <taxon>Ascomycota</taxon>
        <taxon>Pezizomycotina</taxon>
        <taxon>Dothideomycetes</taxon>
        <taxon>Dothideomycetes incertae sedis</taxon>
        <taxon>Botryosphaeriales</taxon>
        <taxon>Botryosphaeriaceae</taxon>
        <taxon>Diplodia</taxon>
    </lineage>
</organism>
<feature type="compositionally biased region" description="Acidic residues" evidence="1">
    <location>
        <begin position="331"/>
        <end position="357"/>
    </location>
</feature>
<feature type="compositionally biased region" description="Basic and acidic residues" evidence="1">
    <location>
        <begin position="429"/>
        <end position="446"/>
    </location>
</feature>
<evidence type="ECO:0000313" key="3">
    <source>
        <dbReference type="Proteomes" id="UP000034182"/>
    </source>
</evidence>
<feature type="compositionally biased region" description="Acidic residues" evidence="1">
    <location>
        <begin position="394"/>
        <end position="404"/>
    </location>
</feature>
<reference evidence="2 3" key="1">
    <citation type="submission" date="2015-03" db="EMBL/GenBank/DDBJ databases">
        <authorList>
            <person name="Morales-Cruz A."/>
            <person name="Amrine K.C."/>
            <person name="Cantu D."/>
        </authorList>
    </citation>
    <scope>NUCLEOTIDE SEQUENCE [LARGE SCALE GENOMIC DNA]</scope>
    <source>
        <strain evidence="2">DS831</strain>
    </source>
</reference>
<reference evidence="2 3" key="2">
    <citation type="submission" date="2015-05" db="EMBL/GenBank/DDBJ databases">
        <title>Distinctive expansion of gene families associated with plant cell wall degradation and secondary metabolism in the genomes of grapevine trunk pathogens.</title>
        <authorList>
            <person name="Lawrence D.P."/>
            <person name="Travadon R."/>
            <person name="Rolshausen P.E."/>
            <person name="Baumgartner K."/>
        </authorList>
    </citation>
    <scope>NUCLEOTIDE SEQUENCE [LARGE SCALE GENOMIC DNA]</scope>
    <source>
        <strain evidence="2">DS831</strain>
    </source>
</reference>
<feature type="region of interest" description="Disordered" evidence="1">
    <location>
        <begin position="109"/>
        <end position="142"/>
    </location>
</feature>
<feature type="region of interest" description="Disordered" evidence="1">
    <location>
        <begin position="322"/>
        <end position="542"/>
    </location>
</feature>
<name>A0A0G2GG84_9PEZI</name>
<dbReference type="AlphaFoldDB" id="A0A0G2GG84"/>
<evidence type="ECO:0000256" key="1">
    <source>
        <dbReference type="SAM" id="MobiDB-lite"/>
    </source>
</evidence>
<feature type="compositionally biased region" description="Basic and acidic residues" evidence="1">
    <location>
        <begin position="405"/>
        <end position="421"/>
    </location>
</feature>
<feature type="compositionally biased region" description="Acidic residues" evidence="1">
    <location>
        <begin position="109"/>
        <end position="129"/>
    </location>
</feature>
<feature type="compositionally biased region" description="Polar residues" evidence="1">
    <location>
        <begin position="462"/>
        <end position="479"/>
    </location>
</feature>
<comment type="caution">
    <text evidence="2">The sequence shown here is derived from an EMBL/GenBank/DDBJ whole genome shotgun (WGS) entry which is preliminary data.</text>
</comment>
<proteinExistence type="predicted"/>
<dbReference type="EMBL" id="LAQI01000177">
    <property type="protein sequence ID" value="KKY16000.1"/>
    <property type="molecule type" value="Genomic_DNA"/>
</dbReference>
<dbReference type="Proteomes" id="UP000034182">
    <property type="component" value="Unassembled WGS sequence"/>
</dbReference>
<protein>
    <submittedName>
        <fullName evidence="2">Uncharacterized protein</fullName>
    </submittedName>
</protein>
<gene>
    <name evidence="2" type="ORF">UCDDS831_g07384</name>
</gene>
<feature type="compositionally biased region" description="Basic residues" evidence="1">
    <location>
        <begin position="447"/>
        <end position="456"/>
    </location>
</feature>
<evidence type="ECO:0000313" key="2">
    <source>
        <dbReference type="EMBL" id="KKY16000.1"/>
    </source>
</evidence>